<dbReference type="Gene3D" id="3.40.50.2000">
    <property type="entry name" value="Glycogen Phosphorylase B"/>
    <property type="match status" value="1"/>
</dbReference>
<gene>
    <name evidence="3" type="ORF">LXT12_03350</name>
</gene>
<dbReference type="GO" id="GO:0016757">
    <property type="term" value="F:glycosyltransferase activity"/>
    <property type="evidence" value="ECO:0007669"/>
    <property type="project" value="UniProtKB-KW"/>
</dbReference>
<dbReference type="EMBL" id="JAJTWT010000001">
    <property type="protein sequence ID" value="MCE4536293.1"/>
    <property type="molecule type" value="Genomic_DNA"/>
</dbReference>
<accession>A0ABS8XCJ8</accession>
<organism evidence="3 4">
    <name type="scientific">Pelomonas caseinilytica</name>
    <dbReference type="NCBI Taxonomy" id="2906763"/>
    <lineage>
        <taxon>Bacteria</taxon>
        <taxon>Pseudomonadati</taxon>
        <taxon>Pseudomonadota</taxon>
        <taxon>Betaproteobacteria</taxon>
        <taxon>Burkholderiales</taxon>
        <taxon>Sphaerotilaceae</taxon>
        <taxon>Roseateles</taxon>
    </lineage>
</organism>
<name>A0ABS8XCJ8_9BURK</name>
<comment type="caution">
    <text evidence="3">The sequence shown here is derived from an EMBL/GenBank/DDBJ whole genome shotgun (WGS) entry which is preliminary data.</text>
</comment>
<reference evidence="3 4" key="1">
    <citation type="submission" date="2021-12" db="EMBL/GenBank/DDBJ databases">
        <title>Genome seq of p7.</title>
        <authorList>
            <person name="Seo T."/>
        </authorList>
    </citation>
    <scope>NUCLEOTIDE SEQUENCE [LARGE SCALE GENOMIC DNA]</scope>
    <source>
        <strain evidence="3 4">P7</strain>
    </source>
</reference>
<dbReference type="Pfam" id="PF13524">
    <property type="entry name" value="Glyco_trans_1_2"/>
    <property type="match status" value="1"/>
</dbReference>
<keyword evidence="3" id="KW-0808">Transferase</keyword>
<evidence type="ECO:0000256" key="1">
    <source>
        <dbReference type="SAM" id="MobiDB-lite"/>
    </source>
</evidence>
<protein>
    <submittedName>
        <fullName evidence="3">Glycosyltransferase</fullName>
        <ecNumber evidence="3">2.4.-.-</ecNumber>
    </submittedName>
</protein>
<proteinExistence type="predicted"/>
<evidence type="ECO:0000313" key="3">
    <source>
        <dbReference type="EMBL" id="MCE4536293.1"/>
    </source>
</evidence>
<feature type="region of interest" description="Disordered" evidence="1">
    <location>
        <begin position="93"/>
        <end position="126"/>
    </location>
</feature>
<sequence length="126" mass="13333">MPFALNESTRFISPTKTLEYMAGGKPVVSTPVKDVVALYGSAVAIAADAPAFVEACKTLLAEGGEARARRAQAMRDCVARFSWDRSADTVHQHLQQALRQAQPERAAPVPADEAPMPVAAAGGLRS</sequence>
<evidence type="ECO:0000313" key="4">
    <source>
        <dbReference type="Proteomes" id="UP001201463"/>
    </source>
</evidence>
<evidence type="ECO:0000259" key="2">
    <source>
        <dbReference type="Pfam" id="PF13524"/>
    </source>
</evidence>
<dbReference type="Proteomes" id="UP001201463">
    <property type="component" value="Unassembled WGS sequence"/>
</dbReference>
<keyword evidence="3" id="KW-0328">Glycosyltransferase</keyword>
<feature type="domain" description="Spore protein YkvP/CgeB glycosyl transferase-like" evidence="2">
    <location>
        <begin position="4"/>
        <end position="91"/>
    </location>
</feature>
<keyword evidence="4" id="KW-1185">Reference proteome</keyword>
<dbReference type="SUPFAM" id="SSF53756">
    <property type="entry name" value="UDP-Glycosyltransferase/glycogen phosphorylase"/>
    <property type="match status" value="1"/>
</dbReference>
<dbReference type="EC" id="2.4.-.-" evidence="3"/>
<dbReference type="InterPro" id="IPR055259">
    <property type="entry name" value="YkvP/CgeB_Glyco_trans-like"/>
</dbReference>
<dbReference type="RefSeq" id="WP_233389427.1">
    <property type="nucleotide sequence ID" value="NZ_JAJTWT010000001.1"/>
</dbReference>